<protein>
    <submittedName>
        <fullName evidence="2">Uncharacterized protein</fullName>
    </submittedName>
</protein>
<dbReference type="EMBL" id="CADCVX010000013">
    <property type="protein sequence ID" value="CAA9481697.1"/>
    <property type="molecule type" value="Genomic_DNA"/>
</dbReference>
<keyword evidence="1" id="KW-1133">Transmembrane helix</keyword>
<dbReference type="AlphaFoldDB" id="A0A6J4RYE5"/>
<feature type="transmembrane region" description="Helical" evidence="1">
    <location>
        <begin position="118"/>
        <end position="138"/>
    </location>
</feature>
<evidence type="ECO:0000256" key="1">
    <source>
        <dbReference type="SAM" id="Phobius"/>
    </source>
</evidence>
<evidence type="ECO:0000313" key="2">
    <source>
        <dbReference type="EMBL" id="CAA9481697.1"/>
    </source>
</evidence>
<name>A0A6J4RYE5_9SPHN</name>
<accession>A0A6J4RYE5</accession>
<feature type="transmembrane region" description="Helical" evidence="1">
    <location>
        <begin position="57"/>
        <end position="81"/>
    </location>
</feature>
<keyword evidence="1" id="KW-0812">Transmembrane</keyword>
<organism evidence="2">
    <name type="scientific">uncultured Sphingomonadaceae bacterium</name>
    <dbReference type="NCBI Taxonomy" id="169976"/>
    <lineage>
        <taxon>Bacteria</taxon>
        <taxon>Pseudomonadati</taxon>
        <taxon>Pseudomonadota</taxon>
        <taxon>Alphaproteobacteria</taxon>
        <taxon>Sphingomonadales</taxon>
        <taxon>Sphingomonadaceae</taxon>
        <taxon>environmental samples</taxon>
    </lineage>
</organism>
<reference evidence="2" key="1">
    <citation type="submission" date="2020-02" db="EMBL/GenBank/DDBJ databases">
        <authorList>
            <person name="Meier V. D."/>
        </authorList>
    </citation>
    <scope>NUCLEOTIDE SEQUENCE</scope>
    <source>
        <strain evidence="2">AVDCRST_MAG91</strain>
    </source>
</reference>
<gene>
    <name evidence="2" type="ORF">AVDCRST_MAG91-48</name>
</gene>
<sequence>MAYASLRLPDRIGTELRLVPMIAGIACAIVIPSFLAACVITPISAITSSEVVPAVRVILAGSVIFAGFGLVSVLVPFLPLILWRLPQTRNPRITCMLLGALSGPGPLGYWALPYFPRLALLTIPMGTIGGLIFWFVTVRPARQLHVT</sequence>
<proteinExistence type="predicted"/>
<feature type="transmembrane region" description="Helical" evidence="1">
    <location>
        <begin position="93"/>
        <end position="112"/>
    </location>
</feature>
<keyword evidence="1" id="KW-0472">Membrane</keyword>
<feature type="transmembrane region" description="Helical" evidence="1">
    <location>
        <begin position="21"/>
        <end position="45"/>
    </location>
</feature>